<evidence type="ECO:0000256" key="1">
    <source>
        <dbReference type="SAM" id="Phobius"/>
    </source>
</evidence>
<keyword evidence="4" id="KW-1185">Reference proteome</keyword>
<dbReference type="InterPro" id="IPR005184">
    <property type="entry name" value="DUF306_Meta_HslJ"/>
</dbReference>
<proteinExistence type="predicted"/>
<sequence length="135" mass="14960">MPEETASWNFEAASESSGTILAGSIWTLRSYRGHYDLWTVALVPGTAITASFGYGWMSGKAGNYYSESYRIDGSAISFAPGYRTDILFTEPAGMMEQEEQYFMLLEHVTGYRLGEESLVLTDGEDHPLLLYTGAE</sequence>
<accession>A0A498H3I2</accession>
<dbReference type="EMBL" id="LHQS01000002">
    <property type="protein sequence ID" value="RXE56484.1"/>
    <property type="molecule type" value="Genomic_DNA"/>
</dbReference>
<dbReference type="RefSeq" id="WP_128694282.1">
    <property type="nucleotide sequence ID" value="NZ_LHQS01000002.1"/>
</dbReference>
<name>A0A498H3I2_9EURY</name>
<protein>
    <recommendedName>
        <fullName evidence="2">DUF306 domain-containing protein</fullName>
    </recommendedName>
</protein>
<evidence type="ECO:0000259" key="2">
    <source>
        <dbReference type="Pfam" id="PF03724"/>
    </source>
</evidence>
<keyword evidence="1" id="KW-0472">Membrane</keyword>
<feature type="domain" description="DUF306" evidence="2">
    <location>
        <begin position="55"/>
        <end position="131"/>
    </location>
</feature>
<comment type="caution">
    <text evidence="3">The sequence shown here is derived from an EMBL/GenBank/DDBJ whole genome shotgun (WGS) entry which is preliminary data.</text>
</comment>
<dbReference type="InterPro" id="IPR038670">
    <property type="entry name" value="HslJ-like_sf"/>
</dbReference>
<feature type="transmembrane region" description="Helical" evidence="1">
    <location>
        <begin position="37"/>
        <end position="57"/>
    </location>
</feature>
<dbReference type="Proteomes" id="UP000290932">
    <property type="component" value="Unassembled WGS sequence"/>
</dbReference>
<keyword evidence="1" id="KW-1133">Transmembrane helix</keyword>
<keyword evidence="1" id="KW-0812">Transmembrane</keyword>
<organism evidence="3 4">
    <name type="scientific">Methanoculleus taiwanensis</name>
    <dbReference type="NCBI Taxonomy" id="1550565"/>
    <lineage>
        <taxon>Archaea</taxon>
        <taxon>Methanobacteriati</taxon>
        <taxon>Methanobacteriota</taxon>
        <taxon>Stenosarchaea group</taxon>
        <taxon>Methanomicrobia</taxon>
        <taxon>Methanomicrobiales</taxon>
        <taxon>Methanomicrobiaceae</taxon>
        <taxon>Methanoculleus</taxon>
    </lineage>
</organism>
<reference evidence="3 4" key="1">
    <citation type="journal article" date="2015" name="Int. J. Syst. Evol. Microbiol.">
        <title>Methanoculleus taiwanensis sp. nov., a methanogen isolated from deep marine sediment at the deformation front area near Taiwan.</title>
        <authorList>
            <person name="Weng C.Y."/>
            <person name="Chen S.C."/>
            <person name="Lai M.C."/>
            <person name="Wu S.Y."/>
            <person name="Lin S."/>
            <person name="Yang T.F."/>
            <person name="Chen P.C."/>
        </authorList>
    </citation>
    <scope>NUCLEOTIDE SEQUENCE [LARGE SCALE GENOMIC DNA]</scope>
    <source>
        <strain evidence="3 4">CYW4</strain>
    </source>
</reference>
<evidence type="ECO:0000313" key="4">
    <source>
        <dbReference type="Proteomes" id="UP000290932"/>
    </source>
</evidence>
<dbReference type="Pfam" id="PF03724">
    <property type="entry name" value="META"/>
    <property type="match status" value="1"/>
</dbReference>
<dbReference type="Gene3D" id="2.40.128.270">
    <property type="match status" value="1"/>
</dbReference>
<evidence type="ECO:0000313" key="3">
    <source>
        <dbReference type="EMBL" id="RXE56484.1"/>
    </source>
</evidence>
<gene>
    <name evidence="3" type="ORF">ABH15_10485</name>
</gene>
<dbReference type="AlphaFoldDB" id="A0A498H3I2"/>